<dbReference type="AlphaFoldDB" id="A0A1I3I191"/>
<dbReference type="RefSeq" id="WP_074930252.1">
    <property type="nucleotide sequence ID" value="NZ_FORI01000001.1"/>
</dbReference>
<accession>A0A1I3I191</accession>
<dbReference type="GO" id="GO:0009976">
    <property type="term" value="F:tocopherol cyclase activity"/>
    <property type="evidence" value="ECO:0007669"/>
    <property type="project" value="InterPro"/>
</dbReference>
<dbReference type="SUPFAM" id="SSF159245">
    <property type="entry name" value="AttH-like"/>
    <property type="match status" value="1"/>
</dbReference>
<reference evidence="2" key="1">
    <citation type="submission" date="2016-10" db="EMBL/GenBank/DDBJ databases">
        <authorList>
            <person name="Varghese N."/>
            <person name="Submissions S."/>
        </authorList>
    </citation>
    <scope>NUCLEOTIDE SEQUENCE [LARGE SCALE GENOMIC DNA]</scope>
    <source>
        <strain evidence="2">XBD1002</strain>
    </source>
</reference>
<keyword evidence="2" id="KW-1185">Reference proteome</keyword>
<gene>
    <name evidence="1" type="ORF">SAMN04487775_101239</name>
</gene>
<organism evidence="1 2">
    <name type="scientific">Treponema bryantii</name>
    <dbReference type="NCBI Taxonomy" id="163"/>
    <lineage>
        <taxon>Bacteria</taxon>
        <taxon>Pseudomonadati</taxon>
        <taxon>Spirochaetota</taxon>
        <taxon>Spirochaetia</taxon>
        <taxon>Spirochaetales</taxon>
        <taxon>Treponemataceae</taxon>
        <taxon>Treponema</taxon>
    </lineage>
</organism>
<evidence type="ECO:0000313" key="2">
    <source>
        <dbReference type="Proteomes" id="UP000182737"/>
    </source>
</evidence>
<dbReference type="EMBL" id="FORI01000001">
    <property type="protein sequence ID" value="SFI41724.1"/>
    <property type="molecule type" value="Genomic_DNA"/>
</dbReference>
<dbReference type="InterPro" id="IPR025893">
    <property type="entry name" value="Tocopherol_cyclase"/>
</dbReference>
<name>A0A1I3I191_9SPIR</name>
<dbReference type="Proteomes" id="UP000182737">
    <property type="component" value="Unassembled WGS sequence"/>
</dbReference>
<sequence>MNKSDLKRNYWMLDGRFARKGYDWWWHNFTAVNEKTGEERAFFIEYFTCNPALGEAEPVCGQLTANQEAGRRPSYLMVKCGWWGEEATQLHRFIALRNVSIGHDANGYFVKAEDCSACEKRLTGNVEVSPEDAAAHPEWMCNSGSMSWDIAVDKKVAFNVGYGAGSLFRKLKAFEMYWHAEGMKSLYSGTITANGEKYIVTNERSFGYADKNWGADFTSPWVWLSSCDLVSKKIGKRLEDSVFDIGGGRPKAFGIALNRKLLSDFWYEGKSYEFNFSKFWTLCRTKFDCKETEDKIIWYVRQETTKAIMETQVECDKSKMLLVNYESPDGVKRHNRLWNGGTGSGTVKLWKKHCFHKPELLDEIEAGHIGCEWGEYC</sequence>
<protein>
    <submittedName>
        <fullName evidence="1">Tocopherol cyclase</fullName>
    </submittedName>
</protein>
<proteinExistence type="predicted"/>
<dbReference type="Pfam" id="PF14249">
    <property type="entry name" value="Tocopherol_cycl"/>
    <property type="match status" value="1"/>
</dbReference>
<evidence type="ECO:0000313" key="1">
    <source>
        <dbReference type="EMBL" id="SFI41724.1"/>
    </source>
</evidence>